<feature type="transmembrane region" description="Helical" evidence="1">
    <location>
        <begin position="6"/>
        <end position="24"/>
    </location>
</feature>
<feature type="transmembrane region" description="Helical" evidence="1">
    <location>
        <begin position="177"/>
        <end position="196"/>
    </location>
</feature>
<feature type="transmembrane region" description="Helical" evidence="1">
    <location>
        <begin position="36"/>
        <end position="55"/>
    </location>
</feature>
<evidence type="ECO:0000313" key="2">
    <source>
        <dbReference type="EMBL" id="MBB5069461.1"/>
    </source>
</evidence>
<feature type="transmembrane region" description="Helical" evidence="1">
    <location>
        <begin position="235"/>
        <end position="257"/>
    </location>
</feature>
<protein>
    <submittedName>
        <fullName evidence="2">Putative tellurium resistance membrane protein TerC</fullName>
    </submittedName>
</protein>
<reference evidence="2 3" key="1">
    <citation type="submission" date="2020-08" db="EMBL/GenBank/DDBJ databases">
        <title>Sequencing the genomes of 1000 actinobacteria strains.</title>
        <authorList>
            <person name="Klenk H.-P."/>
        </authorList>
    </citation>
    <scope>NUCLEOTIDE SEQUENCE [LARGE SCALE GENOMIC DNA]</scope>
    <source>
        <strain evidence="2 3">DSM 45582</strain>
    </source>
</reference>
<gene>
    <name evidence="2" type="ORF">BJ969_002549</name>
</gene>
<sequence length="267" mass="27074">MDAWFPWWAVTIGVAAVVLGWDFIRARRRPDARAPVAWWLGQIAVTAVLGAAFAHGGAGAEFFVEWAASWSRCLDLVVVLAVGSVAVAEALKWHVVLLAVGCALVLRAVLSFSTGGARWPVAVFGAAVLGAGWWWFRRSEHPEPSAPAAPAPWLVLAGAGVAGAVFALSAGRGSPEHAAVLCCAAVPALLGARAAFGLVDRALHRMPASVPAALLACTGAKAVLVGVLAPVDAGVGPAVLTALTAGAAFAFGAVTAARVRTVPDGAA</sequence>
<comment type="caution">
    <text evidence="2">The sequence shown here is derived from an EMBL/GenBank/DDBJ whole genome shotgun (WGS) entry which is preliminary data.</text>
</comment>
<organism evidence="2 3">
    <name type="scientific">Saccharopolyspora gloriosae</name>
    <dbReference type="NCBI Taxonomy" id="455344"/>
    <lineage>
        <taxon>Bacteria</taxon>
        <taxon>Bacillati</taxon>
        <taxon>Actinomycetota</taxon>
        <taxon>Actinomycetes</taxon>
        <taxon>Pseudonocardiales</taxon>
        <taxon>Pseudonocardiaceae</taxon>
        <taxon>Saccharopolyspora</taxon>
    </lineage>
</organism>
<feature type="transmembrane region" description="Helical" evidence="1">
    <location>
        <begin position="208"/>
        <end position="229"/>
    </location>
</feature>
<feature type="transmembrane region" description="Helical" evidence="1">
    <location>
        <begin position="119"/>
        <end position="136"/>
    </location>
</feature>
<keyword evidence="1" id="KW-0812">Transmembrane</keyword>
<evidence type="ECO:0000313" key="3">
    <source>
        <dbReference type="Proteomes" id="UP000580474"/>
    </source>
</evidence>
<dbReference type="EMBL" id="JACHIV010000001">
    <property type="protein sequence ID" value="MBB5069461.1"/>
    <property type="molecule type" value="Genomic_DNA"/>
</dbReference>
<dbReference type="RefSeq" id="WP_184479147.1">
    <property type="nucleotide sequence ID" value="NZ_JACHIV010000001.1"/>
</dbReference>
<feature type="transmembrane region" description="Helical" evidence="1">
    <location>
        <begin position="95"/>
        <end position="113"/>
    </location>
</feature>
<accession>A0A840NEQ8</accession>
<keyword evidence="3" id="KW-1185">Reference proteome</keyword>
<proteinExistence type="predicted"/>
<dbReference type="Proteomes" id="UP000580474">
    <property type="component" value="Unassembled WGS sequence"/>
</dbReference>
<evidence type="ECO:0000256" key="1">
    <source>
        <dbReference type="SAM" id="Phobius"/>
    </source>
</evidence>
<dbReference type="AlphaFoldDB" id="A0A840NEQ8"/>
<keyword evidence="1" id="KW-0472">Membrane</keyword>
<feature type="transmembrane region" description="Helical" evidence="1">
    <location>
        <begin position="148"/>
        <end position="171"/>
    </location>
</feature>
<name>A0A840NEQ8_9PSEU</name>
<keyword evidence="1" id="KW-1133">Transmembrane helix</keyword>